<sequence length="624" mass="70945">MTLLDESDHVTIDPASTKPVILSDVAHSKMNRHKTSLRNFHSDTNLMERFRSASFMVNFIGTSRNFFTLQKRKPKETIEKYSHSSDNIKSKSFISDVSNNKPMSTNELPNLTLSDKDKLVHKPPEQNLESKLVVLPEQLIPSTSSGYLYKSRDQTIIGHHKTIKSKRSSKLKKHSSSKLDSACNHSLKKSWLQPIAFINCCLSRTDSVLDVSKIANGKNEEVSVSTIESSSSKVTSDKSSDTQINQNLFDQVLIHNLNELLNANNDSISLTTTSSEQINAFDQSQQSVSIDVEQPSLNGLVGEDSIIPLPSSTPNHLPSTLEVVTPNPMAEVNELRRAIEDSQSGVVLSSFGQPNSNRLFSITNYPIRMFPSNHVSIERNSTNRLPGDSLSEEVSIQQLEQHWHANTSNGQHSINPNLISPYPPPSLFRSQRNSRTKSQIVPIHTQIDYINCLVPDLSAISNCSFYWGKMDRYEAERLLEGKPEGTFLLRDSAQEDHLFSVSFRRFDRSLHARIEQWKHRFSFDSHDPGVYSSDTVTGLIEHYKDPSHCMFFEPMLTKPLNRNFTFTLAHLARTAICDMISYETVNELPLPIVLKSYLKEYHYRQKVRTKHFDEFTYLNNYYQS</sequence>
<gene>
    <name evidence="9" type="ORF">RDWZM_008870</name>
</gene>
<dbReference type="InterPro" id="IPR036036">
    <property type="entry name" value="SOCS_box-like_dom_sf"/>
</dbReference>
<dbReference type="PROSITE" id="PS50001">
    <property type="entry name" value="SH2"/>
    <property type="match status" value="1"/>
</dbReference>
<name>A0A9Q0M0A8_BLOTA</name>
<keyword evidence="5 6" id="KW-0727">SH2 domain</keyword>
<evidence type="ECO:0000256" key="6">
    <source>
        <dbReference type="PROSITE-ProRule" id="PRU00191"/>
    </source>
</evidence>
<organism evidence="9 10">
    <name type="scientific">Blomia tropicalis</name>
    <name type="common">Mite</name>
    <dbReference type="NCBI Taxonomy" id="40697"/>
    <lineage>
        <taxon>Eukaryota</taxon>
        <taxon>Metazoa</taxon>
        <taxon>Ecdysozoa</taxon>
        <taxon>Arthropoda</taxon>
        <taxon>Chelicerata</taxon>
        <taxon>Arachnida</taxon>
        <taxon>Acari</taxon>
        <taxon>Acariformes</taxon>
        <taxon>Sarcoptiformes</taxon>
        <taxon>Astigmata</taxon>
        <taxon>Glycyphagoidea</taxon>
        <taxon>Echimyopodidae</taxon>
        <taxon>Blomia</taxon>
    </lineage>
</organism>
<dbReference type="SMART" id="SM00253">
    <property type="entry name" value="SOCS"/>
    <property type="match status" value="1"/>
</dbReference>
<dbReference type="GO" id="GO:0005942">
    <property type="term" value="C:phosphatidylinositol 3-kinase complex"/>
    <property type="evidence" value="ECO:0007669"/>
    <property type="project" value="TreeGrafter"/>
</dbReference>
<proteinExistence type="predicted"/>
<dbReference type="PROSITE" id="PS50225">
    <property type="entry name" value="SOCS"/>
    <property type="match status" value="1"/>
</dbReference>
<dbReference type="PANTHER" id="PTHR10155:SF0">
    <property type="entry name" value="SUPPRESSOR OF CYTOKINE SIGNALING AT 36E, ISOFORM D"/>
    <property type="match status" value="1"/>
</dbReference>
<evidence type="ECO:0000256" key="4">
    <source>
        <dbReference type="ARBA" id="ARBA00022786"/>
    </source>
</evidence>
<keyword evidence="10" id="KW-1185">Reference proteome</keyword>
<accession>A0A9Q0M0A8</accession>
<dbReference type="GO" id="GO:0046854">
    <property type="term" value="P:phosphatidylinositol phosphate biosynthetic process"/>
    <property type="evidence" value="ECO:0007669"/>
    <property type="project" value="TreeGrafter"/>
</dbReference>
<dbReference type="PANTHER" id="PTHR10155">
    <property type="entry name" value="PHOSPHATIDYLINOSITOL 3-KINASE REGULATORY SUBUNIT"/>
    <property type="match status" value="1"/>
</dbReference>
<evidence type="ECO:0008006" key="11">
    <source>
        <dbReference type="Google" id="ProtNLM"/>
    </source>
</evidence>
<evidence type="ECO:0000313" key="10">
    <source>
        <dbReference type="Proteomes" id="UP001142055"/>
    </source>
</evidence>
<dbReference type="SUPFAM" id="SSF158235">
    <property type="entry name" value="SOCS box-like"/>
    <property type="match status" value="1"/>
</dbReference>
<evidence type="ECO:0000256" key="1">
    <source>
        <dbReference type="ARBA" id="ARBA00004906"/>
    </source>
</evidence>
<dbReference type="SMART" id="SM00252">
    <property type="entry name" value="SH2"/>
    <property type="match status" value="1"/>
</dbReference>
<evidence type="ECO:0000256" key="3">
    <source>
        <dbReference type="ARBA" id="ARBA00022700"/>
    </source>
</evidence>
<dbReference type="Pfam" id="PF07525">
    <property type="entry name" value="SOCS_box"/>
    <property type="match status" value="1"/>
</dbReference>
<keyword evidence="3" id="KW-0734">Signal transduction inhibitor</keyword>
<evidence type="ECO:0000313" key="9">
    <source>
        <dbReference type="EMBL" id="KAJ6217713.1"/>
    </source>
</evidence>
<dbReference type="Gene3D" id="3.30.505.10">
    <property type="entry name" value="SH2 domain"/>
    <property type="match status" value="1"/>
</dbReference>
<feature type="domain" description="SH2" evidence="7">
    <location>
        <begin position="465"/>
        <end position="560"/>
    </location>
</feature>
<evidence type="ECO:0000256" key="2">
    <source>
        <dbReference type="ARBA" id="ARBA00022604"/>
    </source>
</evidence>
<dbReference type="InterPro" id="IPR001496">
    <property type="entry name" value="SOCS_box"/>
</dbReference>
<dbReference type="GO" id="GO:0035556">
    <property type="term" value="P:intracellular signal transduction"/>
    <property type="evidence" value="ECO:0007669"/>
    <property type="project" value="InterPro"/>
</dbReference>
<protein>
    <recommendedName>
        <fullName evidence="11">Suppressor of cytokine signaling 5</fullName>
    </recommendedName>
</protein>
<comment type="caution">
    <text evidence="9">The sequence shown here is derived from an EMBL/GenBank/DDBJ whole genome shotgun (WGS) entry which is preliminary data.</text>
</comment>
<dbReference type="Proteomes" id="UP001142055">
    <property type="component" value="Chromosome 3"/>
</dbReference>
<dbReference type="FunFam" id="3.30.505.10:FF:000028">
    <property type="entry name" value="Suppressor of cytokine signaling 5"/>
    <property type="match status" value="1"/>
</dbReference>
<dbReference type="GO" id="GO:0009968">
    <property type="term" value="P:negative regulation of signal transduction"/>
    <property type="evidence" value="ECO:0007669"/>
    <property type="project" value="UniProtKB-KW"/>
</dbReference>
<dbReference type="EMBL" id="JAPWDV010000003">
    <property type="protein sequence ID" value="KAJ6217713.1"/>
    <property type="molecule type" value="Genomic_DNA"/>
</dbReference>
<dbReference type="InterPro" id="IPR036860">
    <property type="entry name" value="SH2_dom_sf"/>
</dbReference>
<keyword evidence="2" id="KW-0341">Growth regulation</keyword>
<dbReference type="Pfam" id="PF00017">
    <property type="entry name" value="SH2"/>
    <property type="match status" value="1"/>
</dbReference>
<comment type="pathway">
    <text evidence="1">Protein modification; protein ubiquitination.</text>
</comment>
<dbReference type="InterPro" id="IPR000980">
    <property type="entry name" value="SH2"/>
</dbReference>
<evidence type="ECO:0000259" key="8">
    <source>
        <dbReference type="PROSITE" id="PS50225"/>
    </source>
</evidence>
<dbReference type="AlphaFoldDB" id="A0A9Q0M0A8"/>
<dbReference type="SMART" id="SM00969">
    <property type="entry name" value="SOCS_box"/>
    <property type="match status" value="1"/>
</dbReference>
<dbReference type="GO" id="GO:0046935">
    <property type="term" value="F:1-phosphatidylinositol-3-kinase regulator activity"/>
    <property type="evidence" value="ECO:0007669"/>
    <property type="project" value="TreeGrafter"/>
</dbReference>
<feature type="domain" description="SOCS box" evidence="8">
    <location>
        <begin position="555"/>
        <end position="604"/>
    </location>
</feature>
<keyword evidence="4" id="KW-0833">Ubl conjugation pathway</keyword>
<evidence type="ECO:0000256" key="5">
    <source>
        <dbReference type="ARBA" id="ARBA00022999"/>
    </source>
</evidence>
<dbReference type="SUPFAM" id="SSF55550">
    <property type="entry name" value="SH2 domain"/>
    <property type="match status" value="1"/>
</dbReference>
<evidence type="ECO:0000259" key="7">
    <source>
        <dbReference type="PROSITE" id="PS50001"/>
    </source>
</evidence>
<reference evidence="9" key="1">
    <citation type="submission" date="2022-12" db="EMBL/GenBank/DDBJ databases">
        <title>Genome assemblies of Blomia tropicalis.</title>
        <authorList>
            <person name="Cui Y."/>
        </authorList>
    </citation>
    <scope>NUCLEOTIDE SEQUENCE</scope>
    <source>
        <tissue evidence="9">Adult mites</tissue>
    </source>
</reference>